<dbReference type="Gene3D" id="1.25.40.20">
    <property type="entry name" value="Ankyrin repeat-containing domain"/>
    <property type="match status" value="2"/>
</dbReference>
<evidence type="ECO:0000256" key="2">
    <source>
        <dbReference type="SAM" id="MobiDB-lite"/>
    </source>
</evidence>
<protein>
    <recommendedName>
        <fullName evidence="5">Ankyrin repeat and SOCS box protein 2-like</fullName>
    </recommendedName>
</protein>
<reference evidence="3 4" key="1">
    <citation type="submission" date="2021-04" db="EMBL/GenBank/DDBJ databases">
        <authorList>
            <person name="De Guttry C."/>
            <person name="Zahm M."/>
            <person name="Klopp C."/>
            <person name="Cabau C."/>
            <person name="Louis A."/>
            <person name="Berthelot C."/>
            <person name="Parey E."/>
            <person name="Roest Crollius H."/>
            <person name="Montfort J."/>
            <person name="Robinson-Rechavi M."/>
            <person name="Bucao C."/>
            <person name="Bouchez O."/>
            <person name="Gislard M."/>
            <person name="Lluch J."/>
            <person name="Milhes M."/>
            <person name="Lampietro C."/>
            <person name="Lopez Roques C."/>
            <person name="Donnadieu C."/>
            <person name="Braasch I."/>
            <person name="Desvignes T."/>
            <person name="Postlethwait J."/>
            <person name="Bobe J."/>
            <person name="Wedekind C."/>
            <person name="Guiguen Y."/>
        </authorList>
    </citation>
    <scope>NUCLEOTIDE SEQUENCE [LARGE SCALE GENOMIC DNA]</scope>
    <source>
        <strain evidence="3">Cs_M1</strain>
        <tissue evidence="3">Blood</tissue>
    </source>
</reference>
<feature type="repeat" description="ANK" evidence="1">
    <location>
        <begin position="560"/>
        <end position="592"/>
    </location>
</feature>
<dbReference type="PANTHER" id="PTHR46224">
    <property type="entry name" value="ANKYRIN REPEAT FAMILY PROTEIN"/>
    <property type="match status" value="1"/>
</dbReference>
<gene>
    <name evidence="3" type="ORF">J4Q44_G00321480</name>
</gene>
<dbReference type="Pfam" id="PF13637">
    <property type="entry name" value="Ank_4"/>
    <property type="match status" value="1"/>
</dbReference>
<feature type="repeat" description="ANK" evidence="1">
    <location>
        <begin position="395"/>
        <end position="427"/>
    </location>
</feature>
<dbReference type="SMART" id="SM00248">
    <property type="entry name" value="ANK"/>
    <property type="match status" value="10"/>
</dbReference>
<evidence type="ECO:0008006" key="5">
    <source>
        <dbReference type="Google" id="ProtNLM"/>
    </source>
</evidence>
<dbReference type="PANTHER" id="PTHR46224:SF6">
    <property type="entry name" value="ANKYRIN REPEAT FAMILY PROTEIN"/>
    <property type="match status" value="1"/>
</dbReference>
<keyword evidence="1" id="KW-0040">ANK repeat</keyword>
<feature type="repeat" description="ANK" evidence="1">
    <location>
        <begin position="494"/>
        <end position="526"/>
    </location>
</feature>
<evidence type="ECO:0000313" key="3">
    <source>
        <dbReference type="EMBL" id="KAK6297565.1"/>
    </source>
</evidence>
<dbReference type="Proteomes" id="UP001356427">
    <property type="component" value="Unassembled WGS sequence"/>
</dbReference>
<dbReference type="InterPro" id="IPR036770">
    <property type="entry name" value="Ankyrin_rpt-contain_sf"/>
</dbReference>
<dbReference type="InterPro" id="IPR051616">
    <property type="entry name" value="Cul2-RING_E3_ligase_SR"/>
</dbReference>
<dbReference type="PRINTS" id="PR01415">
    <property type="entry name" value="ANKYRIN"/>
</dbReference>
<feature type="repeat" description="ANK" evidence="1">
    <location>
        <begin position="428"/>
        <end position="456"/>
    </location>
</feature>
<feature type="repeat" description="ANK" evidence="1">
    <location>
        <begin position="664"/>
        <end position="696"/>
    </location>
</feature>
<keyword evidence="4" id="KW-1185">Reference proteome</keyword>
<dbReference type="SUPFAM" id="SSF48403">
    <property type="entry name" value="Ankyrin repeat"/>
    <property type="match status" value="1"/>
</dbReference>
<feature type="repeat" description="ANK" evidence="1">
    <location>
        <begin position="461"/>
        <end position="493"/>
    </location>
</feature>
<dbReference type="InterPro" id="IPR002110">
    <property type="entry name" value="Ankyrin_rpt"/>
</dbReference>
<organism evidence="3 4">
    <name type="scientific">Coregonus suidteri</name>
    <dbReference type="NCBI Taxonomy" id="861788"/>
    <lineage>
        <taxon>Eukaryota</taxon>
        <taxon>Metazoa</taxon>
        <taxon>Chordata</taxon>
        <taxon>Craniata</taxon>
        <taxon>Vertebrata</taxon>
        <taxon>Euteleostomi</taxon>
        <taxon>Actinopterygii</taxon>
        <taxon>Neopterygii</taxon>
        <taxon>Teleostei</taxon>
        <taxon>Protacanthopterygii</taxon>
        <taxon>Salmoniformes</taxon>
        <taxon>Salmonidae</taxon>
        <taxon>Coregoninae</taxon>
        <taxon>Coregonus</taxon>
    </lineage>
</organism>
<name>A0AAN8L4G2_9TELE</name>
<feature type="repeat" description="ANK" evidence="1">
    <location>
        <begin position="527"/>
        <end position="559"/>
    </location>
</feature>
<evidence type="ECO:0000256" key="1">
    <source>
        <dbReference type="PROSITE-ProRule" id="PRU00023"/>
    </source>
</evidence>
<dbReference type="PROSITE" id="PS50088">
    <property type="entry name" value="ANK_REPEAT"/>
    <property type="match status" value="9"/>
</dbReference>
<dbReference type="EMBL" id="JAGTTL010000031">
    <property type="protein sequence ID" value="KAK6297565.1"/>
    <property type="molecule type" value="Genomic_DNA"/>
</dbReference>
<comment type="caution">
    <text evidence="3">The sequence shown here is derived from an EMBL/GenBank/DDBJ whole genome shotgun (WGS) entry which is preliminary data.</text>
</comment>
<feature type="compositionally biased region" description="Low complexity" evidence="2">
    <location>
        <begin position="302"/>
        <end position="317"/>
    </location>
</feature>
<dbReference type="AlphaFoldDB" id="A0AAN8L4G2"/>
<proteinExistence type="predicted"/>
<dbReference type="Pfam" id="PF12796">
    <property type="entry name" value="Ank_2"/>
    <property type="match status" value="3"/>
</dbReference>
<evidence type="ECO:0000313" key="4">
    <source>
        <dbReference type="Proteomes" id="UP001356427"/>
    </source>
</evidence>
<feature type="region of interest" description="Disordered" evidence="2">
    <location>
        <begin position="298"/>
        <end position="324"/>
    </location>
</feature>
<accession>A0AAN8L4G2</accession>
<feature type="repeat" description="ANK" evidence="1">
    <location>
        <begin position="592"/>
        <end position="624"/>
    </location>
</feature>
<sequence length="827" mass="91755">MTTGGPGIVFEWLKTLKLSPGLAPGISEGEPWLSQYVESIVDNGYDDLEGDGVYIPHHWQRFHDAVQRLKAEDEVAAGLYFMLEPMPTTPPNSHLLDHYESKLLGSKSWTEPNSDRVGRNGGVYLGAQRNLMLGNRRELVIYPKLKLKIMIRDKVIRDGVNLARPPYPNKVPKQPLQVIEWSVASLSSRNLAVSINHAISEVGHPYSEQHMQANFAIMDSERSTMSGAMVTPRGFDDYSPYSALSDDELMKLAIDRSLIEDNNSIGSIQSSQPVDRQPNYQPNQFTTRFRLPSATRHMYDFPRANPNPANPHPNTSPANPPSADPIIDARPLVTVIKNGDLKALKEIVKCNPMSLLVPNQEGWISLHEAAYYGQKECLKILLRAHPGMVNTCGSYNQTPLLLAATFHHVNCVECLLDRGANPDIANKDGETPLFKACEKPNVEIVDHLLKYGASVHKACVQGETPLHEAAGHANVEICQMLLEAGAKLNAINNYVMEPFYVATQNGGVDVLHFLISKGADINSQARNGETPLYEASKNGHKEVVELLLSHKADANRTTKSGLLPLHVAVQKGHFEIVSMLIPATCKVKVQRSGISPLHLAAEHNRDWILEMLIEAGYDVNVQLAEDRSKMYEDHRSTALYFAVTNSNLEAANMLLEAGANPNLDMFNPLLIAVRQGYMEMITALVEHGANMNASIPTHPCSFPAVVMLGMKYLHILNYLKYLMSNGCDALSCFDCTYGSKPHPPLRISRRGSVFGETLHYITDEDEARRNTCVQFCEAISDPKISHWAGPIIDVLLDYVGHVKLCSRLIENLDSYRDWAGIKVKASK</sequence>
<feature type="repeat" description="ANK" evidence="1">
    <location>
        <begin position="634"/>
        <end position="662"/>
    </location>
</feature>
<dbReference type="PROSITE" id="PS50297">
    <property type="entry name" value="ANK_REP_REGION"/>
    <property type="match status" value="9"/>
</dbReference>